<evidence type="ECO:0000313" key="2">
    <source>
        <dbReference type="Proteomes" id="UP001234297"/>
    </source>
</evidence>
<evidence type="ECO:0000313" key="1">
    <source>
        <dbReference type="EMBL" id="KAJ8626663.1"/>
    </source>
</evidence>
<protein>
    <submittedName>
        <fullName evidence="1">Uncharacterized protein</fullName>
    </submittedName>
</protein>
<accession>A0ACC2L081</accession>
<comment type="caution">
    <text evidence="1">The sequence shown here is derived from an EMBL/GenBank/DDBJ whole genome shotgun (WGS) entry which is preliminary data.</text>
</comment>
<reference evidence="1 2" key="1">
    <citation type="journal article" date="2022" name="Hortic Res">
        <title>A haplotype resolved chromosomal level avocado genome allows analysis of novel avocado genes.</title>
        <authorList>
            <person name="Nath O."/>
            <person name="Fletcher S.J."/>
            <person name="Hayward A."/>
            <person name="Shaw L.M."/>
            <person name="Masouleh A.K."/>
            <person name="Furtado A."/>
            <person name="Henry R.J."/>
            <person name="Mitter N."/>
        </authorList>
    </citation>
    <scope>NUCLEOTIDE SEQUENCE [LARGE SCALE GENOMIC DNA]</scope>
    <source>
        <strain evidence="2">cv. Hass</strain>
    </source>
</reference>
<dbReference type="EMBL" id="CM056814">
    <property type="protein sequence ID" value="KAJ8626663.1"/>
    <property type="molecule type" value="Genomic_DNA"/>
</dbReference>
<keyword evidence="2" id="KW-1185">Reference proteome</keyword>
<organism evidence="1 2">
    <name type="scientific">Persea americana</name>
    <name type="common">Avocado</name>
    <dbReference type="NCBI Taxonomy" id="3435"/>
    <lineage>
        <taxon>Eukaryota</taxon>
        <taxon>Viridiplantae</taxon>
        <taxon>Streptophyta</taxon>
        <taxon>Embryophyta</taxon>
        <taxon>Tracheophyta</taxon>
        <taxon>Spermatophyta</taxon>
        <taxon>Magnoliopsida</taxon>
        <taxon>Magnoliidae</taxon>
        <taxon>Laurales</taxon>
        <taxon>Lauraceae</taxon>
        <taxon>Persea</taxon>
    </lineage>
</organism>
<name>A0ACC2L081_PERAE</name>
<dbReference type="Proteomes" id="UP001234297">
    <property type="component" value="Chromosome 6"/>
</dbReference>
<gene>
    <name evidence="1" type="ORF">MRB53_019970</name>
</gene>
<proteinExistence type="predicted"/>
<sequence length="272" mass="29867">MGCSVQEEEDGESGSTGKKMEPGGDGLYSNSSVLGKTDVESYRHACLKNCSCKAALFRYDENILDSGCFLHSELFSLVNEPTGCQWTIMYNSSAFIKVQIPSSSASPNLVTREEMTLPPSSKKPSPIAKVVGSILVALPGAFLIISTYFALVRKNGVKEEEEDCFGQKLEYPQLEESVHLLSLVKRNAEDDQLHCIIDKLSEDMQLHLDEAVKMIKLGVCYLQSDFNIRPSMSMVVKVLEGVVEMEPSLDYTFLALSPAIAHTRANLGISTP</sequence>